<dbReference type="PANTHER" id="PTHR10426">
    <property type="entry name" value="STRICTOSIDINE SYNTHASE-RELATED"/>
    <property type="match status" value="1"/>
</dbReference>
<dbReference type="GO" id="GO:0012505">
    <property type="term" value="C:endomembrane system"/>
    <property type="evidence" value="ECO:0007669"/>
    <property type="project" value="TreeGrafter"/>
</dbReference>
<dbReference type="Pfam" id="PF20067">
    <property type="entry name" value="SSL_N"/>
    <property type="match status" value="1"/>
</dbReference>
<dbReference type="EMBL" id="MN815068">
    <property type="protein sequence ID" value="QPJ58180.1"/>
    <property type="molecule type" value="mRNA"/>
</dbReference>
<sequence length="378" mass="42713">MKKNMLLSALMAVAVSFFSLTMKDYFSLYQSPAENGEESRLKEAFINGGAVGPESLAFDKDGEGPYTGVSDGRILKWQGDDIGWIEFSSVSPSHMLDECRGSQDPKQEYLCGRPLGLCFCKKTGKLYVADAYFGLLIFDNKDKVPTTVSKEAGAPFYFTNALDIDQETGVIYFTVSSAKFRRSEFLSAIITGDNTGRLMQYDSTTQKTQILLSNLSFPNGVALSSDGSFLLIAESTNCRILRYWLQNSSFEVFFQLPGFPDNIRRSPRGGFWIALHSRRSTIEKWLLSLPWIKKAFFYGSNLFPCKYLKLVGTEFWMRVSLNSALMLFVFHGSTCKFSFRFFFSIFSEFHICTPCILLILSLSVYKSLWCETFAKNGK</sequence>
<dbReference type="PANTHER" id="PTHR10426:SF79">
    <property type="entry name" value="PROTEIN STRICTOSIDINE SYNTHASE-LIKE 2"/>
    <property type="match status" value="1"/>
</dbReference>
<feature type="transmembrane region" description="Helical" evidence="6">
    <location>
        <begin position="341"/>
        <end position="365"/>
    </location>
</feature>
<feature type="signal peptide" evidence="7">
    <location>
        <begin position="1"/>
        <end position="23"/>
    </location>
</feature>
<evidence type="ECO:0000256" key="3">
    <source>
        <dbReference type="ARBA" id="ARBA00022554"/>
    </source>
</evidence>
<feature type="domain" description="Strictosidine synthase conserved region" evidence="8">
    <location>
        <begin position="160"/>
        <end position="247"/>
    </location>
</feature>
<dbReference type="AlphaFoldDB" id="A0A7T0BS00"/>
<keyword evidence="6" id="KW-0812">Transmembrane</keyword>
<dbReference type="InterPro" id="IPR011042">
    <property type="entry name" value="6-blade_b-propeller_TolB-like"/>
</dbReference>
<name>A0A7T0BS00_DENNO</name>
<keyword evidence="4 7" id="KW-0732">Signal</keyword>
<comment type="similarity">
    <text evidence="2">Belongs to the strictosidine synthase family.</text>
</comment>
<evidence type="ECO:0000256" key="7">
    <source>
        <dbReference type="SAM" id="SignalP"/>
    </source>
</evidence>
<dbReference type="InterPro" id="IPR018119">
    <property type="entry name" value="Strictosidine_synth_cons-reg"/>
</dbReference>
<reference evidence="9" key="1">
    <citation type="submission" date="2019-12" db="EMBL/GenBank/DDBJ databases">
        <title>Characterization of key enzymes for biosynthesis of dendrobine in Dendrobium nobile.</title>
        <authorList>
            <person name="Zheng S."/>
            <person name="Chun Z."/>
            <person name="Hu Y."/>
            <person name="Zhao R."/>
        </authorList>
    </citation>
    <scope>NUCLEOTIDE SEQUENCE</scope>
</reference>
<dbReference type="Pfam" id="PF03088">
    <property type="entry name" value="Str_synth"/>
    <property type="match status" value="1"/>
</dbReference>
<accession>A0A7T0BS00</accession>
<dbReference type="Gene3D" id="2.120.10.30">
    <property type="entry name" value="TolB, C-terminal domain"/>
    <property type="match status" value="1"/>
</dbReference>
<dbReference type="FunFam" id="2.120.10.30:FF:000032">
    <property type="entry name" value="Protein STRICTOSIDINE SYNTHASE-LIKE 13"/>
    <property type="match status" value="1"/>
</dbReference>
<evidence type="ECO:0000259" key="8">
    <source>
        <dbReference type="Pfam" id="PF03088"/>
    </source>
</evidence>
<evidence type="ECO:0000256" key="1">
    <source>
        <dbReference type="ARBA" id="ARBA00004116"/>
    </source>
</evidence>
<keyword evidence="6" id="KW-1133">Transmembrane helix</keyword>
<dbReference type="GO" id="GO:0016787">
    <property type="term" value="F:hydrolase activity"/>
    <property type="evidence" value="ECO:0007669"/>
    <property type="project" value="TreeGrafter"/>
</dbReference>
<protein>
    <submittedName>
        <fullName evidence="9">Strictosidine synthase-like 10-like protein</fullName>
    </submittedName>
</protein>
<evidence type="ECO:0000256" key="6">
    <source>
        <dbReference type="SAM" id="Phobius"/>
    </source>
</evidence>
<keyword evidence="5" id="KW-0325">Glycoprotein</keyword>
<keyword evidence="3" id="KW-0926">Vacuole</keyword>
<evidence type="ECO:0000313" key="9">
    <source>
        <dbReference type="EMBL" id="QPJ58180.1"/>
    </source>
</evidence>
<keyword evidence="6" id="KW-0472">Membrane</keyword>
<dbReference type="GO" id="GO:0005773">
    <property type="term" value="C:vacuole"/>
    <property type="evidence" value="ECO:0007669"/>
    <property type="project" value="UniProtKB-SubCell"/>
</dbReference>
<comment type="subcellular location">
    <subcellularLocation>
        <location evidence="1">Vacuole</location>
    </subcellularLocation>
</comment>
<evidence type="ECO:0000256" key="4">
    <source>
        <dbReference type="ARBA" id="ARBA00022729"/>
    </source>
</evidence>
<evidence type="ECO:0000256" key="5">
    <source>
        <dbReference type="ARBA" id="ARBA00023180"/>
    </source>
</evidence>
<evidence type="ECO:0000256" key="2">
    <source>
        <dbReference type="ARBA" id="ARBA00009191"/>
    </source>
</evidence>
<organism evidence="9">
    <name type="scientific">Dendrobium nobile</name>
    <name type="common">Orchid</name>
    <dbReference type="NCBI Taxonomy" id="94219"/>
    <lineage>
        <taxon>Eukaryota</taxon>
        <taxon>Viridiplantae</taxon>
        <taxon>Streptophyta</taxon>
        <taxon>Embryophyta</taxon>
        <taxon>Tracheophyta</taxon>
        <taxon>Spermatophyta</taxon>
        <taxon>Magnoliopsida</taxon>
        <taxon>Liliopsida</taxon>
        <taxon>Asparagales</taxon>
        <taxon>Orchidaceae</taxon>
        <taxon>Epidendroideae</taxon>
        <taxon>Malaxideae</taxon>
        <taxon>Dendrobiinae</taxon>
        <taxon>Dendrobium</taxon>
    </lineage>
</organism>
<dbReference type="SUPFAM" id="SSF63829">
    <property type="entry name" value="Calcium-dependent phosphotriesterase"/>
    <property type="match status" value="1"/>
</dbReference>
<proteinExistence type="evidence at transcript level"/>
<feature type="chain" id="PRO_5030684440" evidence="7">
    <location>
        <begin position="24"/>
        <end position="378"/>
    </location>
</feature>